<feature type="signal peptide" evidence="1">
    <location>
        <begin position="1"/>
        <end position="18"/>
    </location>
</feature>
<dbReference type="SUPFAM" id="SSF53474">
    <property type="entry name" value="alpha/beta-Hydrolases"/>
    <property type="match status" value="1"/>
</dbReference>
<protein>
    <recommendedName>
        <fullName evidence="4">Alpha/beta hydrolase</fullName>
    </recommendedName>
</protein>
<comment type="caution">
    <text evidence="2">The sequence shown here is derived from an EMBL/GenBank/DDBJ whole genome shotgun (WGS) entry which is preliminary data.</text>
</comment>
<dbReference type="Gene3D" id="3.40.50.1820">
    <property type="entry name" value="alpha/beta hydrolase"/>
    <property type="match status" value="1"/>
</dbReference>
<dbReference type="RefSeq" id="WP_017022282.1">
    <property type="nucleotide sequence ID" value="NZ_AJYJ02000124.1"/>
</dbReference>
<keyword evidence="1" id="KW-0732">Signal</keyword>
<feature type="chain" id="PRO_5045461576" description="Alpha/beta hydrolase" evidence="1">
    <location>
        <begin position="19"/>
        <end position="249"/>
    </location>
</feature>
<gene>
    <name evidence="2" type="ORF">A1Q5_12790</name>
</gene>
<evidence type="ECO:0000313" key="2">
    <source>
        <dbReference type="EMBL" id="OEF10713.1"/>
    </source>
</evidence>
<name>A0ABX3ATC2_ALILO</name>
<dbReference type="Proteomes" id="UP000095059">
    <property type="component" value="Unassembled WGS sequence"/>
</dbReference>
<accession>A0ABX3ATC2</accession>
<keyword evidence="3" id="KW-1185">Reference proteome</keyword>
<sequence length="249" mass="28319">MKYTIAFILVLISNSSMAKTMDIYDTKRERNIPITVDLPAENSICTISNKCYIAFISAGYRVPYLKYEFITQQLNKMGYLTVAVDHELPNDPPLSKKGDLYKTRIESWQRGAVTLDFLQSNLSDRFPEYDFENLLLVGHSNGGDISAWLASENKAYINKIITLDNRRVKLPKTNDINVLSIRATEYPTVDGVLLTEQEQRKYQGCIVEIENSKHMDLTDYGSKEVMEKTKLIIKGFLSGEGCHALKEEA</sequence>
<reference evidence="2 3" key="1">
    <citation type="journal article" date="2012" name="Science">
        <title>Ecological populations of bacteria act as socially cohesive units of antibiotic production and resistance.</title>
        <authorList>
            <person name="Cordero O.X."/>
            <person name="Wildschutte H."/>
            <person name="Kirkup B."/>
            <person name="Proehl S."/>
            <person name="Ngo L."/>
            <person name="Hussain F."/>
            <person name="Le Roux F."/>
            <person name="Mincer T."/>
            <person name="Polz M.F."/>
        </authorList>
    </citation>
    <scope>NUCLEOTIDE SEQUENCE [LARGE SCALE GENOMIC DNA]</scope>
    <source>
        <strain evidence="2 3">5S-186</strain>
    </source>
</reference>
<evidence type="ECO:0008006" key="4">
    <source>
        <dbReference type="Google" id="ProtNLM"/>
    </source>
</evidence>
<evidence type="ECO:0000256" key="1">
    <source>
        <dbReference type="SAM" id="SignalP"/>
    </source>
</evidence>
<dbReference type="EMBL" id="AJYJ02000124">
    <property type="protein sequence ID" value="OEF10713.1"/>
    <property type="molecule type" value="Genomic_DNA"/>
</dbReference>
<evidence type="ECO:0000313" key="3">
    <source>
        <dbReference type="Proteomes" id="UP000095059"/>
    </source>
</evidence>
<proteinExistence type="predicted"/>
<organism evidence="2 3">
    <name type="scientific">Aliivibrio logei 5S-186</name>
    <dbReference type="NCBI Taxonomy" id="626086"/>
    <lineage>
        <taxon>Bacteria</taxon>
        <taxon>Pseudomonadati</taxon>
        <taxon>Pseudomonadota</taxon>
        <taxon>Gammaproteobacteria</taxon>
        <taxon>Vibrionales</taxon>
        <taxon>Vibrionaceae</taxon>
        <taxon>Aliivibrio</taxon>
    </lineage>
</organism>
<dbReference type="InterPro" id="IPR029058">
    <property type="entry name" value="AB_hydrolase_fold"/>
</dbReference>